<gene>
    <name evidence="2" type="ORF">ABZZ21_13760</name>
</gene>
<name>A0ABV2UVQ9_9ACTN</name>
<dbReference type="EMBL" id="JBEXPZ010000016">
    <property type="protein sequence ID" value="MET9845622.1"/>
    <property type="molecule type" value="Genomic_DNA"/>
</dbReference>
<dbReference type="RefSeq" id="WP_355396609.1">
    <property type="nucleotide sequence ID" value="NZ_JBEXPZ010000016.1"/>
</dbReference>
<proteinExistence type="predicted"/>
<sequence>MIWKTQKQRAGDKARILQAGRDLIVAGMTYEDTKAVAKDTAMEVFKENATKLVREAHDIAYGRAEEFAENFLDGIIRNHPDALNKLRDPGMRASILDAQSSYAATGDAELGDLLVGLLTDRIEKEERDLAHLALNSAISVAKELRSAHFSLLAINFFVKGIVIPVSSVPELALVMDDALYPLQELSRFRIAVADLPTAGRKLPDRPEALPTAAPSAESAERTPARS</sequence>
<evidence type="ECO:0000256" key="1">
    <source>
        <dbReference type="SAM" id="MobiDB-lite"/>
    </source>
</evidence>
<reference evidence="2 3" key="1">
    <citation type="submission" date="2024-06" db="EMBL/GenBank/DDBJ databases">
        <title>The Natural Products Discovery Center: Release of the First 8490 Sequenced Strains for Exploring Actinobacteria Biosynthetic Diversity.</title>
        <authorList>
            <person name="Kalkreuter E."/>
            <person name="Kautsar S.A."/>
            <person name="Yang D."/>
            <person name="Bader C.D."/>
            <person name="Teijaro C.N."/>
            <person name="Fluegel L."/>
            <person name="Davis C.M."/>
            <person name="Simpson J.R."/>
            <person name="Lauterbach L."/>
            <person name="Steele A.D."/>
            <person name="Gui C."/>
            <person name="Meng S."/>
            <person name="Li G."/>
            <person name="Viehrig K."/>
            <person name="Ye F."/>
            <person name="Su P."/>
            <person name="Kiefer A.F."/>
            <person name="Nichols A."/>
            <person name="Cepeda A.J."/>
            <person name="Yan W."/>
            <person name="Fan B."/>
            <person name="Jiang Y."/>
            <person name="Adhikari A."/>
            <person name="Zheng C.-J."/>
            <person name="Schuster L."/>
            <person name="Cowan T.M."/>
            <person name="Smanski M.J."/>
            <person name="Chevrette M.G."/>
            <person name="De Carvalho L.P.S."/>
            <person name="Shen B."/>
        </authorList>
    </citation>
    <scope>NUCLEOTIDE SEQUENCE [LARGE SCALE GENOMIC DNA]</scope>
    <source>
        <strain evidence="2 3">NPDC006434</strain>
    </source>
</reference>
<keyword evidence="3" id="KW-1185">Reference proteome</keyword>
<accession>A0ABV2UVQ9</accession>
<evidence type="ECO:0000313" key="2">
    <source>
        <dbReference type="EMBL" id="MET9845622.1"/>
    </source>
</evidence>
<evidence type="ECO:0000313" key="3">
    <source>
        <dbReference type="Proteomes" id="UP001550210"/>
    </source>
</evidence>
<dbReference type="Proteomes" id="UP001550210">
    <property type="component" value="Unassembled WGS sequence"/>
</dbReference>
<organism evidence="2 3">
    <name type="scientific">Streptomyces ossamyceticus</name>
    <dbReference type="NCBI Taxonomy" id="249581"/>
    <lineage>
        <taxon>Bacteria</taxon>
        <taxon>Bacillati</taxon>
        <taxon>Actinomycetota</taxon>
        <taxon>Actinomycetes</taxon>
        <taxon>Kitasatosporales</taxon>
        <taxon>Streptomycetaceae</taxon>
        <taxon>Streptomyces</taxon>
    </lineage>
</organism>
<feature type="region of interest" description="Disordered" evidence="1">
    <location>
        <begin position="199"/>
        <end position="226"/>
    </location>
</feature>
<dbReference type="NCBIfam" id="NF045477">
    <property type="entry name" value="LPO_1073_dom"/>
    <property type="match status" value="1"/>
</dbReference>
<comment type="caution">
    <text evidence="2">The sequence shown here is derived from an EMBL/GenBank/DDBJ whole genome shotgun (WGS) entry which is preliminary data.</text>
</comment>
<protein>
    <submittedName>
        <fullName evidence="2">LPO_1073/Vpar_1526 family protein</fullName>
    </submittedName>
</protein>
<dbReference type="InterPro" id="IPR053773">
    <property type="entry name" value="Vpar_1526-like"/>
</dbReference>